<dbReference type="Gene3D" id="3.20.20.140">
    <property type="entry name" value="Metal-dependent hydrolases"/>
    <property type="match status" value="1"/>
</dbReference>
<dbReference type="SUPFAM" id="SSF51556">
    <property type="entry name" value="Metallo-dependent hydrolases"/>
    <property type="match status" value="1"/>
</dbReference>
<comment type="caution">
    <text evidence="2">The sequence shown here is derived from an EMBL/GenBank/DDBJ whole genome shotgun (WGS) entry which is preliminary data.</text>
</comment>
<dbReference type="InterPro" id="IPR032466">
    <property type="entry name" value="Metal_Hydrolase"/>
</dbReference>
<dbReference type="AlphaFoldDB" id="A0A0F9BY24"/>
<protein>
    <recommendedName>
        <fullName evidence="3">Amidohydrolase-related domain-containing protein</fullName>
    </recommendedName>
</protein>
<evidence type="ECO:0000256" key="1">
    <source>
        <dbReference type="ARBA" id="ARBA00022801"/>
    </source>
</evidence>
<gene>
    <name evidence="2" type="ORF">LCGC14_2391980</name>
</gene>
<evidence type="ECO:0000313" key="2">
    <source>
        <dbReference type="EMBL" id="KKL26769.1"/>
    </source>
</evidence>
<dbReference type="PANTHER" id="PTHR11113">
    <property type="entry name" value="N-ACETYLGLUCOSAMINE-6-PHOSPHATE DEACETYLASE"/>
    <property type="match status" value="1"/>
</dbReference>
<keyword evidence="1" id="KW-0378">Hydrolase</keyword>
<sequence length="149" mass="16125">MKPTEVIDVHTHGTGLLDTRAGSASDIVSMAKLYGLAGVTAFLPTVYPGKIDEMRRNMAAVLEAMEEQAPQEGVARILGVHLEGPFLNPRFAGALDKYSFLEPTHENLSEVLTGFSPVIRVMTIAPELVGALSLIERLVELDIRVSMGH</sequence>
<dbReference type="GO" id="GO:0008448">
    <property type="term" value="F:N-acetylglucosamine-6-phosphate deacetylase activity"/>
    <property type="evidence" value="ECO:0007669"/>
    <property type="project" value="TreeGrafter"/>
</dbReference>
<organism evidence="2">
    <name type="scientific">marine sediment metagenome</name>
    <dbReference type="NCBI Taxonomy" id="412755"/>
    <lineage>
        <taxon>unclassified sequences</taxon>
        <taxon>metagenomes</taxon>
        <taxon>ecological metagenomes</taxon>
    </lineage>
</organism>
<evidence type="ECO:0008006" key="3">
    <source>
        <dbReference type="Google" id="ProtNLM"/>
    </source>
</evidence>
<accession>A0A0F9BY24</accession>
<dbReference type="GO" id="GO:0006046">
    <property type="term" value="P:N-acetylglucosamine catabolic process"/>
    <property type="evidence" value="ECO:0007669"/>
    <property type="project" value="TreeGrafter"/>
</dbReference>
<dbReference type="EMBL" id="LAZR01035716">
    <property type="protein sequence ID" value="KKL26769.1"/>
    <property type="molecule type" value="Genomic_DNA"/>
</dbReference>
<reference evidence="2" key="1">
    <citation type="journal article" date="2015" name="Nature">
        <title>Complex archaea that bridge the gap between prokaryotes and eukaryotes.</title>
        <authorList>
            <person name="Spang A."/>
            <person name="Saw J.H."/>
            <person name="Jorgensen S.L."/>
            <person name="Zaremba-Niedzwiedzka K."/>
            <person name="Martijn J."/>
            <person name="Lind A.E."/>
            <person name="van Eijk R."/>
            <person name="Schleper C."/>
            <person name="Guy L."/>
            <person name="Ettema T.J."/>
        </authorList>
    </citation>
    <scope>NUCLEOTIDE SEQUENCE</scope>
</reference>
<name>A0A0F9BY24_9ZZZZ</name>
<feature type="non-terminal residue" evidence="2">
    <location>
        <position position="149"/>
    </location>
</feature>
<proteinExistence type="predicted"/>
<dbReference type="PANTHER" id="PTHR11113:SF14">
    <property type="entry name" value="N-ACETYLGLUCOSAMINE-6-PHOSPHATE DEACETYLASE"/>
    <property type="match status" value="1"/>
</dbReference>